<keyword evidence="11 14" id="KW-0234">DNA repair</keyword>
<evidence type="ECO:0000256" key="9">
    <source>
        <dbReference type="ARBA" id="ARBA00023015"/>
    </source>
</evidence>
<dbReference type="InterPro" id="IPR004600">
    <property type="entry name" value="TFIIH_Tfb4/GTF2H3"/>
</dbReference>
<feature type="compositionally biased region" description="Polar residues" evidence="15">
    <location>
        <begin position="81"/>
        <end position="92"/>
    </location>
</feature>
<protein>
    <recommendedName>
        <fullName evidence="4 14">General transcription and DNA repair factor IIH subunit TFB4</fullName>
        <shortName evidence="14">TFIIH subunit TFB4</shortName>
    </recommendedName>
    <alternativeName>
        <fullName evidence="13 14">RNA polymerase II transcription factor B subunit 4</fullName>
    </alternativeName>
</protein>
<evidence type="ECO:0000256" key="4">
    <source>
        <dbReference type="ARBA" id="ARBA00021280"/>
    </source>
</evidence>
<dbReference type="PANTHER" id="PTHR12831">
    <property type="entry name" value="TRANSCRIPTION INITIATION FACTOR IIH TFIIH , POLYPEPTIDE 3-RELATED"/>
    <property type="match status" value="1"/>
</dbReference>
<dbReference type="GO" id="GO:0006289">
    <property type="term" value="P:nucleotide-excision repair"/>
    <property type="evidence" value="ECO:0007669"/>
    <property type="project" value="UniProtKB-UniRule"/>
</dbReference>
<feature type="compositionally biased region" description="Low complexity" evidence="15">
    <location>
        <begin position="106"/>
        <end position="123"/>
    </location>
</feature>
<dbReference type="GO" id="GO:0000439">
    <property type="term" value="C:transcription factor TFIIH core complex"/>
    <property type="evidence" value="ECO:0007669"/>
    <property type="project" value="UniProtKB-UniRule"/>
</dbReference>
<name>A0A5M8PDA0_9LECA</name>
<proteinExistence type="inferred from homology"/>
<evidence type="ECO:0000256" key="15">
    <source>
        <dbReference type="SAM" id="MobiDB-lite"/>
    </source>
</evidence>
<evidence type="ECO:0000256" key="2">
    <source>
        <dbReference type="ARBA" id="ARBA00004123"/>
    </source>
</evidence>
<dbReference type="GO" id="GO:0008270">
    <property type="term" value="F:zinc ion binding"/>
    <property type="evidence" value="ECO:0007669"/>
    <property type="project" value="UniProtKB-KW"/>
</dbReference>
<feature type="region of interest" description="Disordered" evidence="15">
    <location>
        <begin position="81"/>
        <end position="150"/>
    </location>
</feature>
<evidence type="ECO:0000313" key="17">
    <source>
        <dbReference type="Proteomes" id="UP000324767"/>
    </source>
</evidence>
<keyword evidence="12 14" id="KW-0539">Nucleus</keyword>
<accession>A0A5M8PDA0</accession>
<evidence type="ECO:0000256" key="8">
    <source>
        <dbReference type="ARBA" id="ARBA00022833"/>
    </source>
</evidence>
<keyword evidence="7 14" id="KW-0863">Zinc-finger</keyword>
<dbReference type="EMBL" id="VXIT01000023">
    <property type="protein sequence ID" value="KAA6406742.1"/>
    <property type="molecule type" value="Genomic_DNA"/>
</dbReference>
<feature type="compositionally biased region" description="Pro residues" evidence="15">
    <location>
        <begin position="214"/>
        <end position="232"/>
    </location>
</feature>
<keyword evidence="8 14" id="KW-0862">Zinc</keyword>
<comment type="subunit">
    <text evidence="14">Component of the 7-subunit TFIIH core complex composed of XPB/SSL2, XPD/RAD3, SSL1, TFB1, TFB2, TFB4 and TFB5, which is active in NER. The core complex associates with the 3-subunit CTD-kinase module TFIIK composed of CCL1, KIN28 and TFB3 to form the 10-subunit holoenzyme (holo-TFIIH) active in transcription.</text>
</comment>
<gene>
    <name evidence="16" type="ORF">FRX48_09465</name>
</gene>
<evidence type="ECO:0000256" key="12">
    <source>
        <dbReference type="ARBA" id="ARBA00023242"/>
    </source>
</evidence>
<dbReference type="InterPro" id="IPR036465">
    <property type="entry name" value="vWFA_dom_sf"/>
</dbReference>
<organism evidence="16 17">
    <name type="scientific">Lasallia pustulata</name>
    <dbReference type="NCBI Taxonomy" id="136370"/>
    <lineage>
        <taxon>Eukaryota</taxon>
        <taxon>Fungi</taxon>
        <taxon>Dikarya</taxon>
        <taxon>Ascomycota</taxon>
        <taxon>Pezizomycotina</taxon>
        <taxon>Lecanoromycetes</taxon>
        <taxon>OSLEUM clade</taxon>
        <taxon>Umbilicariomycetidae</taxon>
        <taxon>Umbilicariales</taxon>
        <taxon>Umbilicariaceae</taxon>
        <taxon>Lasallia</taxon>
    </lineage>
</organism>
<comment type="function">
    <text evidence="1 14">Component of the general transcription and DNA repair factor IIH (TFIIH) core complex, which is involved in general and transcription-coupled nucleotide excision repair (NER) of damaged DNA and, when complexed to TFIIK, in RNA transcription by RNA polymerase II. In NER, TFIIH acts by opening DNA around the lesion to allow the excision of the damaged oligonucleotide and its replacement by a new DNA fragment. In transcription, TFIIH has an essential role in transcription initiation. When the pre-initiation complex (PIC) has been established, TFIIH is required for promoter opening and promoter escape. Phosphorylation of the C-terminal tail (CTD) of the largest subunit of RNA polymerase II by the kinase module TFIIK controls the initiation of transcription.</text>
</comment>
<feature type="region of interest" description="Disordered" evidence="15">
    <location>
        <begin position="377"/>
        <end position="405"/>
    </location>
</feature>
<dbReference type="Proteomes" id="UP000324767">
    <property type="component" value="Unassembled WGS sequence"/>
</dbReference>
<evidence type="ECO:0000256" key="11">
    <source>
        <dbReference type="ARBA" id="ARBA00023204"/>
    </source>
</evidence>
<reference evidence="16 17" key="1">
    <citation type="submission" date="2019-09" db="EMBL/GenBank/DDBJ databases">
        <title>The hologenome of the rock-dwelling lichen Lasallia pustulata.</title>
        <authorList>
            <person name="Greshake Tzovaras B."/>
            <person name="Segers F."/>
            <person name="Bicker A."/>
            <person name="Dal Grande F."/>
            <person name="Otte J."/>
            <person name="Hankeln T."/>
            <person name="Schmitt I."/>
            <person name="Ebersberger I."/>
        </authorList>
    </citation>
    <scope>NUCLEOTIDE SEQUENCE [LARGE SCALE GENOMIC DNA]</scope>
    <source>
        <strain evidence="16">A1-1</strain>
    </source>
</reference>
<evidence type="ECO:0000256" key="14">
    <source>
        <dbReference type="RuleBase" id="RU368090"/>
    </source>
</evidence>
<comment type="subcellular location">
    <subcellularLocation>
        <location evidence="2 14">Nucleus</location>
    </subcellularLocation>
</comment>
<dbReference type="GO" id="GO:0006355">
    <property type="term" value="P:regulation of DNA-templated transcription"/>
    <property type="evidence" value="ECO:0007669"/>
    <property type="project" value="InterPro"/>
</dbReference>
<evidence type="ECO:0000256" key="7">
    <source>
        <dbReference type="ARBA" id="ARBA00022771"/>
    </source>
</evidence>
<comment type="similarity">
    <text evidence="3 14">Belongs to the TFB4 family.</text>
</comment>
<keyword evidence="9 14" id="KW-0805">Transcription regulation</keyword>
<dbReference type="Pfam" id="PF03850">
    <property type="entry name" value="Tfb4"/>
    <property type="match status" value="1"/>
</dbReference>
<evidence type="ECO:0000256" key="10">
    <source>
        <dbReference type="ARBA" id="ARBA00023163"/>
    </source>
</evidence>
<evidence type="ECO:0000256" key="3">
    <source>
        <dbReference type="ARBA" id="ARBA00005273"/>
    </source>
</evidence>
<evidence type="ECO:0000256" key="1">
    <source>
        <dbReference type="ARBA" id="ARBA00002817"/>
    </source>
</evidence>
<evidence type="ECO:0000256" key="13">
    <source>
        <dbReference type="ARBA" id="ARBA00033341"/>
    </source>
</evidence>
<dbReference type="GO" id="GO:0005675">
    <property type="term" value="C:transcription factor TFIIH holo complex"/>
    <property type="evidence" value="ECO:0007669"/>
    <property type="project" value="UniProtKB-UniRule"/>
</dbReference>
<comment type="caution">
    <text evidence="16">The sequence shown here is derived from an EMBL/GenBank/DDBJ whole genome shotgun (WGS) entry which is preliminary data.</text>
</comment>
<feature type="compositionally biased region" description="Polar residues" evidence="15">
    <location>
        <begin position="136"/>
        <end position="150"/>
    </location>
</feature>
<dbReference type="OrthoDB" id="17307at2759"/>
<evidence type="ECO:0000256" key="5">
    <source>
        <dbReference type="ARBA" id="ARBA00022723"/>
    </source>
</evidence>
<dbReference type="AlphaFoldDB" id="A0A5M8PDA0"/>
<keyword evidence="10 14" id="KW-0804">Transcription</keyword>
<evidence type="ECO:0000313" key="16">
    <source>
        <dbReference type="EMBL" id="KAA6406742.1"/>
    </source>
</evidence>
<keyword evidence="6 14" id="KW-0227">DNA damage</keyword>
<dbReference type="PANTHER" id="PTHR12831:SF0">
    <property type="entry name" value="GENERAL TRANSCRIPTION FACTOR IIH SUBUNIT 3"/>
    <property type="match status" value="1"/>
</dbReference>
<evidence type="ECO:0000256" key="6">
    <source>
        <dbReference type="ARBA" id="ARBA00022763"/>
    </source>
</evidence>
<dbReference type="Gene3D" id="3.40.50.410">
    <property type="entry name" value="von Willebrand factor, type A domain"/>
    <property type="match status" value="1"/>
</dbReference>
<keyword evidence="5 14" id="KW-0479">Metal-binding</keyword>
<feature type="region of interest" description="Disordered" evidence="15">
    <location>
        <begin position="210"/>
        <end position="233"/>
    </location>
</feature>
<sequence>MNAVDGSEHYETTSDEPPPSLLTIILDTNPHAWALLSDTLPLSIAVANLLVFINAHLAFNYANQVAVIASHTQRAEFLYPSSATEDGATPQQDAANPPDDIDMADADPPLSSSLTPQPPKSKLTLNGPKPVPNGHPSLTRNTTAPTNLSDANKYRPFRLVQETLSTTLTHLLLTTTPTTLSTTPTTSLSGALTLALTYMHKQTLLASSTSITAPPLPPAPPPPPSTPPPPPLQSRILILSVSGDLAPQYIPLMNCIFACQRLHIPIDICKIAGDTVFLQQASDATRGTYIKLEHPRGLLQYLMMAFLPDQYSRRSLVAPTQVGVDFRAACFCHRRVVSTGFVCSVCLSIFCEPPEGAICLTCGTHLGLGDYGGKPAVVQKRKRRRKDRVNGEGRTPVPGGTPGPA</sequence>